<keyword evidence="7" id="KW-0325">Glycoprotein</keyword>
<feature type="region of interest" description="Disordered" evidence="9">
    <location>
        <begin position="331"/>
        <end position="358"/>
    </location>
</feature>
<feature type="compositionally biased region" description="Basic and acidic residues" evidence="9">
    <location>
        <begin position="331"/>
        <end position="343"/>
    </location>
</feature>
<evidence type="ECO:0000256" key="3">
    <source>
        <dbReference type="ARBA" id="ARBA00022475"/>
    </source>
</evidence>
<dbReference type="InterPro" id="IPR007632">
    <property type="entry name" value="Anoctamin"/>
</dbReference>
<dbReference type="PANTHER" id="PTHR12308">
    <property type="entry name" value="ANOCTAMIN"/>
    <property type="match status" value="1"/>
</dbReference>
<comment type="caution">
    <text evidence="8">Lacks conserved residue(s) required for the propagation of feature annotation.</text>
</comment>
<dbReference type="Pfam" id="PF04547">
    <property type="entry name" value="Anoctamin"/>
    <property type="match status" value="1"/>
</dbReference>
<evidence type="ECO:0000256" key="6">
    <source>
        <dbReference type="ARBA" id="ARBA00023136"/>
    </source>
</evidence>
<organism evidence="12">
    <name type="scientific">Cyprideis torosa</name>
    <dbReference type="NCBI Taxonomy" id="163714"/>
    <lineage>
        <taxon>Eukaryota</taxon>
        <taxon>Metazoa</taxon>
        <taxon>Ecdysozoa</taxon>
        <taxon>Arthropoda</taxon>
        <taxon>Crustacea</taxon>
        <taxon>Oligostraca</taxon>
        <taxon>Ostracoda</taxon>
        <taxon>Podocopa</taxon>
        <taxon>Podocopida</taxon>
        <taxon>Cytherocopina</taxon>
        <taxon>Cytheroidea</taxon>
        <taxon>Cytherideidae</taxon>
        <taxon>Cyprideis</taxon>
    </lineage>
</organism>
<dbReference type="EMBL" id="OB660180">
    <property type="protein sequence ID" value="CAD7223295.1"/>
    <property type="molecule type" value="Genomic_DNA"/>
</dbReference>
<evidence type="ECO:0000259" key="10">
    <source>
        <dbReference type="Pfam" id="PF04547"/>
    </source>
</evidence>
<dbReference type="GO" id="GO:0046983">
    <property type="term" value="F:protein dimerization activity"/>
    <property type="evidence" value="ECO:0007669"/>
    <property type="project" value="InterPro"/>
</dbReference>
<evidence type="ECO:0000256" key="2">
    <source>
        <dbReference type="ARBA" id="ARBA00009671"/>
    </source>
</evidence>
<feature type="domain" description="Anoctamin dimerisation" evidence="11">
    <location>
        <begin position="359"/>
        <end position="420"/>
    </location>
</feature>
<evidence type="ECO:0000256" key="1">
    <source>
        <dbReference type="ARBA" id="ARBA00004651"/>
    </source>
</evidence>
<evidence type="ECO:0000259" key="11">
    <source>
        <dbReference type="Pfam" id="PF16178"/>
    </source>
</evidence>
<evidence type="ECO:0000313" key="12">
    <source>
        <dbReference type="EMBL" id="CAD7223295.1"/>
    </source>
</evidence>
<dbReference type="OrthoDB" id="296386at2759"/>
<dbReference type="GO" id="GO:0005886">
    <property type="term" value="C:plasma membrane"/>
    <property type="evidence" value="ECO:0007669"/>
    <property type="project" value="UniProtKB-SubCell"/>
</dbReference>
<feature type="transmembrane region" description="Helical" evidence="8">
    <location>
        <begin position="444"/>
        <end position="462"/>
    </location>
</feature>
<dbReference type="InterPro" id="IPR032394">
    <property type="entry name" value="Anoct_dimer"/>
</dbReference>
<reference evidence="12" key="1">
    <citation type="submission" date="2020-11" db="EMBL/GenBank/DDBJ databases">
        <authorList>
            <person name="Tran Van P."/>
        </authorList>
    </citation>
    <scope>NUCLEOTIDE SEQUENCE</scope>
</reference>
<dbReference type="InterPro" id="IPR049452">
    <property type="entry name" value="Anoctamin_TM"/>
</dbReference>
<accession>A0A7R8ZGY7</accession>
<evidence type="ECO:0000256" key="8">
    <source>
        <dbReference type="RuleBase" id="RU280814"/>
    </source>
</evidence>
<feature type="region of interest" description="Disordered" evidence="9">
    <location>
        <begin position="78"/>
        <end position="106"/>
    </location>
</feature>
<comment type="subcellular location">
    <subcellularLocation>
        <location evidence="1">Cell membrane</location>
        <topology evidence="1">Multi-pass membrane protein</topology>
    </subcellularLocation>
    <subcellularLocation>
        <location evidence="8">Membrane</location>
        <topology evidence="8">Multi-pass membrane protein</topology>
    </subcellularLocation>
</comment>
<evidence type="ECO:0000256" key="5">
    <source>
        <dbReference type="ARBA" id="ARBA00022989"/>
    </source>
</evidence>
<comment type="similarity">
    <text evidence="2 8">Belongs to the anoctamin family.</text>
</comment>
<dbReference type="PANTHER" id="PTHR12308:SF84">
    <property type="entry name" value="ANOCTAMIN"/>
    <property type="match status" value="1"/>
</dbReference>
<dbReference type="AlphaFoldDB" id="A0A7R8ZGY7"/>
<feature type="domain" description="Anoctamin dimerisation" evidence="11">
    <location>
        <begin position="169"/>
        <end position="334"/>
    </location>
</feature>
<proteinExistence type="inferred from homology"/>
<dbReference type="Pfam" id="PF16178">
    <property type="entry name" value="Anoct_dimer"/>
    <property type="match status" value="2"/>
</dbReference>
<evidence type="ECO:0000256" key="9">
    <source>
        <dbReference type="SAM" id="MobiDB-lite"/>
    </source>
</evidence>
<protein>
    <recommendedName>
        <fullName evidence="8">Anoctamin</fullName>
    </recommendedName>
</protein>
<keyword evidence="6 8" id="KW-0472">Membrane</keyword>
<dbReference type="GO" id="GO:0005254">
    <property type="term" value="F:chloride channel activity"/>
    <property type="evidence" value="ECO:0007669"/>
    <property type="project" value="TreeGrafter"/>
</dbReference>
<keyword evidence="5 8" id="KW-1133">Transmembrane helix</keyword>
<feature type="domain" description="Anoctamin transmembrane" evidence="10">
    <location>
        <begin position="423"/>
        <end position="458"/>
    </location>
</feature>
<keyword evidence="3" id="KW-1003">Cell membrane</keyword>
<name>A0A7R8ZGY7_9CRUS</name>
<sequence>MEMDQYGGNNGSGYHGTIEHGRAPTEILNVTRVNPAERRSVLHKVPLTKVVMLMASRYIVLGFEDVAAEESLPHAAVRLPPINGSSSHGEEALEEGELSSPSSGTVRRMAYSSKENLIKGLDKERRVSFLRMEHEEQSTVAPMRTRKSDMTIKRNLGSAEKRKHIPSLFFDDKERRIDYVMVYKEDEEDQDRFLKAEKRRVFQENLTTRGLHLEVEDKQYSSDGKLFFVKVHIPWEVLTEYAEVLNIKMPIKKVSEEKNPRRQKVWGFLTRPFDYNHAFIPSEPEYFTAGFQRNYEDQFIIKNRDEFFTPAQRSYVVFEILRRASYKQDERQKIHRERDHGEHIPSPSKVSQEESADHHREKVPKFGITRLLNQEVYDAVYPLHDGNLLKSDAPPDGTSNRQLLYSEWARFSNWFKKQPLWLVRRYFGDQLGLYFTWLGFYTKMLIPAAFFGVLIFLIPVFYRKGDWNRPR</sequence>
<keyword evidence="4 8" id="KW-0812">Transmembrane</keyword>
<evidence type="ECO:0000256" key="7">
    <source>
        <dbReference type="ARBA" id="ARBA00023180"/>
    </source>
</evidence>
<gene>
    <name evidence="12" type="ORF">CTOB1V02_LOCUS1285</name>
</gene>
<evidence type="ECO:0000256" key="4">
    <source>
        <dbReference type="ARBA" id="ARBA00022692"/>
    </source>
</evidence>